<name>A0A3P3XLM2_9SPIR</name>
<dbReference type="InterPro" id="IPR010371">
    <property type="entry name" value="YBR137W-like"/>
</dbReference>
<evidence type="ECO:0000256" key="1">
    <source>
        <dbReference type="HAMAP-Rule" id="MF_00761"/>
    </source>
</evidence>
<gene>
    <name evidence="2" type="ORF">SPIROBIBN47_350058</name>
</gene>
<comment type="similarity">
    <text evidence="1">Belongs to the UPF0303 family.</text>
</comment>
<dbReference type="AlphaFoldDB" id="A0A3P3XLM2"/>
<dbReference type="SUPFAM" id="SSF143744">
    <property type="entry name" value="GlcG-like"/>
    <property type="match status" value="1"/>
</dbReference>
<dbReference type="PANTHER" id="PTHR28255:SF1">
    <property type="entry name" value="UPF0303 PROTEIN YBR137W"/>
    <property type="match status" value="1"/>
</dbReference>
<dbReference type="PIRSF" id="PIRSF008757">
    <property type="entry name" value="UCP008757"/>
    <property type="match status" value="1"/>
</dbReference>
<proteinExistence type="inferred from homology"/>
<dbReference type="InterPro" id="IPR038084">
    <property type="entry name" value="PduO/GlcC-like_sf"/>
</dbReference>
<reference evidence="2" key="1">
    <citation type="submission" date="2017-02" db="EMBL/GenBank/DDBJ databases">
        <authorList>
            <person name="Regsiter A."/>
            <person name="William W."/>
        </authorList>
    </citation>
    <scope>NUCLEOTIDE SEQUENCE</scope>
    <source>
        <strain evidence="2">Bib</strain>
    </source>
</reference>
<dbReference type="EMBL" id="FWDM01000029">
    <property type="protein sequence ID" value="SLM14747.1"/>
    <property type="molecule type" value="Genomic_DNA"/>
</dbReference>
<organism evidence="2">
    <name type="scientific">uncultured spirochete</name>
    <dbReference type="NCBI Taxonomy" id="156406"/>
    <lineage>
        <taxon>Bacteria</taxon>
        <taxon>Pseudomonadati</taxon>
        <taxon>Spirochaetota</taxon>
        <taxon>Spirochaetia</taxon>
        <taxon>Spirochaetales</taxon>
        <taxon>environmental samples</taxon>
    </lineage>
</organism>
<dbReference type="InterPro" id="IPR005624">
    <property type="entry name" value="PduO/GlcC-like"/>
</dbReference>
<dbReference type="Pfam" id="PF03928">
    <property type="entry name" value="HbpS-like"/>
    <property type="match status" value="1"/>
</dbReference>
<dbReference type="Gene3D" id="3.30.450.150">
    <property type="entry name" value="Haem-degrading domain"/>
    <property type="match status" value="1"/>
</dbReference>
<accession>A0A3P3XLM2</accession>
<sequence>MVPTKDMLDQIAKEEAELVLDQFTEEDAWELGCLMVEEAKKRQARIAIDIRRPGQIMFHAALAGATPDNDEWIRRKSNVVFRFGKASLAVGVSLALAETTIEQKSFVSPLEFSPHGGAFPIRVRGCGLVACATVSGLPQEEDHALVVACIRKFKERKTPR</sequence>
<dbReference type="PANTHER" id="PTHR28255">
    <property type="match status" value="1"/>
</dbReference>
<dbReference type="NCBIfam" id="NF002696">
    <property type="entry name" value="PRK02487.1-5"/>
    <property type="match status" value="1"/>
</dbReference>
<evidence type="ECO:0000313" key="2">
    <source>
        <dbReference type="EMBL" id="SLM14747.1"/>
    </source>
</evidence>
<dbReference type="HAMAP" id="MF_00761">
    <property type="entry name" value="UPF0303"/>
    <property type="match status" value="1"/>
</dbReference>
<protein>
    <recommendedName>
        <fullName evidence="1">UPF0303 protein SPIROBIBN47_350058</fullName>
    </recommendedName>
</protein>